<keyword evidence="1" id="KW-0472">Membrane</keyword>
<organism evidence="3 4">
    <name type="scientific">Candidatus Magasanikbacteria bacterium RIFOXYD1_FULL_40_23</name>
    <dbReference type="NCBI Taxonomy" id="1798705"/>
    <lineage>
        <taxon>Bacteria</taxon>
        <taxon>Candidatus Magasanikiibacteriota</taxon>
    </lineage>
</organism>
<name>A0A1F6P7Q6_9BACT</name>
<comment type="caution">
    <text evidence="3">The sequence shown here is derived from an EMBL/GenBank/DDBJ whole genome shotgun (WGS) entry which is preliminary data.</text>
</comment>
<protein>
    <recommendedName>
        <fullName evidence="5">YibE/F family protein</fullName>
    </recommendedName>
</protein>
<dbReference type="STRING" id="1798705.A2563_00625"/>
<evidence type="ECO:0000313" key="3">
    <source>
        <dbReference type="EMBL" id="OGH92080.1"/>
    </source>
</evidence>
<reference evidence="3 4" key="1">
    <citation type="journal article" date="2016" name="Nat. Commun.">
        <title>Thousands of microbial genomes shed light on interconnected biogeochemical processes in an aquifer system.</title>
        <authorList>
            <person name="Anantharaman K."/>
            <person name="Brown C.T."/>
            <person name="Hug L.A."/>
            <person name="Sharon I."/>
            <person name="Castelle C.J."/>
            <person name="Probst A.J."/>
            <person name="Thomas B.C."/>
            <person name="Singh A."/>
            <person name="Wilkins M.J."/>
            <person name="Karaoz U."/>
            <person name="Brodie E.L."/>
            <person name="Williams K.H."/>
            <person name="Hubbard S.S."/>
            <person name="Banfield J.F."/>
        </authorList>
    </citation>
    <scope>NUCLEOTIDE SEQUENCE [LARGE SCALE GENOMIC DNA]</scope>
</reference>
<dbReference type="AlphaFoldDB" id="A0A1F6P7Q6"/>
<sequence>MLKKFLLFTTVMALFPAFVFAQTDKNLQRPTDDRVFKAKVIKITEEKVVSREDGSAAVQQNVLLLGLEKEWKNKEIAHLGISEIDVLSANTYKVGDKVLVSEVKSIEGAVDYYIVDFVRSGYLFWLAFIFAVVIIVIGKKKGVKALVSLIVSFFIIIKFIIPKIISGGNPLVVGVFGSLIILGIIIYLTEGWKRKSHIALVSVFFSLIITFVLSWIFTSLTRLTGLAQEEAVFLLGVNGGSIDFRGLLLTGILVGTVGVLDDVVVGQIESVRQIRKANPELTNKQIYKSAYEVGNTHLGAIINTLFLTYVGASLPLLLLFYLNPTGLVTFSQIINNEAIATEIVRTIVGSIGIALSIPISTYLATVWLKGGAVECVE</sequence>
<feature type="transmembrane region" description="Helical" evidence="1">
    <location>
        <begin position="171"/>
        <end position="189"/>
    </location>
</feature>
<keyword evidence="1" id="KW-0812">Transmembrane</keyword>
<feature type="transmembrane region" description="Helical" evidence="1">
    <location>
        <begin position="145"/>
        <end position="165"/>
    </location>
</feature>
<feature type="transmembrane region" description="Helical" evidence="1">
    <location>
        <begin position="122"/>
        <end position="138"/>
    </location>
</feature>
<dbReference type="Pfam" id="PF07907">
    <property type="entry name" value="YibE_F"/>
    <property type="match status" value="1"/>
</dbReference>
<proteinExistence type="predicted"/>
<feature type="signal peptide" evidence="2">
    <location>
        <begin position="1"/>
        <end position="21"/>
    </location>
</feature>
<evidence type="ECO:0000256" key="2">
    <source>
        <dbReference type="SAM" id="SignalP"/>
    </source>
</evidence>
<feature type="transmembrane region" description="Helical" evidence="1">
    <location>
        <begin position="343"/>
        <end position="364"/>
    </location>
</feature>
<evidence type="ECO:0000313" key="4">
    <source>
        <dbReference type="Proteomes" id="UP000176634"/>
    </source>
</evidence>
<dbReference type="PANTHER" id="PTHR41771">
    <property type="entry name" value="MEMBRANE PROTEIN-RELATED"/>
    <property type="match status" value="1"/>
</dbReference>
<feature type="transmembrane region" description="Helical" evidence="1">
    <location>
        <begin position="300"/>
        <end position="322"/>
    </location>
</feature>
<accession>A0A1F6P7Q6</accession>
<dbReference type="Proteomes" id="UP000176634">
    <property type="component" value="Unassembled WGS sequence"/>
</dbReference>
<dbReference type="EMBL" id="MFRA01000008">
    <property type="protein sequence ID" value="OGH92080.1"/>
    <property type="molecule type" value="Genomic_DNA"/>
</dbReference>
<evidence type="ECO:0000256" key="1">
    <source>
        <dbReference type="SAM" id="Phobius"/>
    </source>
</evidence>
<dbReference type="PANTHER" id="PTHR41771:SF1">
    <property type="entry name" value="MEMBRANE PROTEIN"/>
    <property type="match status" value="1"/>
</dbReference>
<dbReference type="InterPro" id="IPR012507">
    <property type="entry name" value="YibE_F"/>
</dbReference>
<keyword evidence="2" id="KW-0732">Signal</keyword>
<keyword evidence="1" id="KW-1133">Transmembrane helix</keyword>
<gene>
    <name evidence="3" type="ORF">A2563_00625</name>
</gene>
<evidence type="ECO:0008006" key="5">
    <source>
        <dbReference type="Google" id="ProtNLM"/>
    </source>
</evidence>
<feature type="chain" id="PRO_5009525960" description="YibE/F family protein" evidence="2">
    <location>
        <begin position="22"/>
        <end position="377"/>
    </location>
</feature>
<feature type="transmembrane region" description="Helical" evidence="1">
    <location>
        <begin position="198"/>
        <end position="217"/>
    </location>
</feature>